<dbReference type="AlphaFoldDB" id="A0A7J6UR86"/>
<name>A0A7J6UR86_THATH</name>
<dbReference type="EMBL" id="JABWDY010044565">
    <property type="protein sequence ID" value="KAF5175048.1"/>
    <property type="molecule type" value="Genomic_DNA"/>
</dbReference>
<accession>A0A7J6UR86</accession>
<protein>
    <recommendedName>
        <fullName evidence="3">DUF4283 domain-containing protein</fullName>
    </recommendedName>
</protein>
<reference evidence="1 2" key="1">
    <citation type="submission" date="2020-06" db="EMBL/GenBank/DDBJ databases">
        <title>Transcriptomic and genomic resources for Thalictrum thalictroides and T. hernandezii: Facilitating candidate gene discovery in an emerging model plant lineage.</title>
        <authorList>
            <person name="Arias T."/>
            <person name="Riano-Pachon D.M."/>
            <person name="Di Stilio V.S."/>
        </authorList>
    </citation>
    <scope>NUCLEOTIDE SEQUENCE [LARGE SCALE GENOMIC DNA]</scope>
    <source>
        <strain evidence="2">cv. WT478/WT964</strain>
        <tissue evidence="1">Leaves</tissue>
    </source>
</reference>
<organism evidence="1 2">
    <name type="scientific">Thalictrum thalictroides</name>
    <name type="common">Rue-anemone</name>
    <name type="synonym">Anemone thalictroides</name>
    <dbReference type="NCBI Taxonomy" id="46969"/>
    <lineage>
        <taxon>Eukaryota</taxon>
        <taxon>Viridiplantae</taxon>
        <taxon>Streptophyta</taxon>
        <taxon>Embryophyta</taxon>
        <taxon>Tracheophyta</taxon>
        <taxon>Spermatophyta</taxon>
        <taxon>Magnoliopsida</taxon>
        <taxon>Ranunculales</taxon>
        <taxon>Ranunculaceae</taxon>
        <taxon>Thalictroideae</taxon>
        <taxon>Thalictrum</taxon>
    </lineage>
</organism>
<sequence length="388" mass="42872">MGQTRDHVEPITQIVPVPRVRKTTIPPLSDTEEEQPVIISAWPKPYMSWRSKTNTVEVLSKGLPFGAAWWSSVVLCSGSLSNDCWVDVEDKVKEKFGMREFKLLSDQKAAIFLNSDEDATRLSLMPHLCLGGVVFSFAMWKPECGSLWHISGKDWCLNMIGFPLHLKNCIRSVAGVLGKVLEVDMESISMESMKVRVQIHRDNIFDLPRCVSLVENEVVFPIMVEIESPESRWVDRGLCYFSGSKRLFSVEEEVVGSTVLAREMKQTTLEGQNSNYTDIALGDGTQVGNHGLIVTPNSHMSLLERVGSVVGVGIGSSSDANGARSLSEICAGHVDEHEVRVWANHLAIPLAPMIGVSKRVDGTYGDENFIKIVLKQKEKEVGSAASND</sequence>
<dbReference type="OrthoDB" id="2011495at2759"/>
<keyword evidence="2" id="KW-1185">Reference proteome</keyword>
<evidence type="ECO:0000313" key="2">
    <source>
        <dbReference type="Proteomes" id="UP000554482"/>
    </source>
</evidence>
<dbReference type="Proteomes" id="UP000554482">
    <property type="component" value="Unassembled WGS sequence"/>
</dbReference>
<gene>
    <name evidence="1" type="ORF">FRX31_035373</name>
</gene>
<evidence type="ECO:0008006" key="3">
    <source>
        <dbReference type="Google" id="ProtNLM"/>
    </source>
</evidence>
<comment type="caution">
    <text evidence="1">The sequence shown here is derived from an EMBL/GenBank/DDBJ whole genome shotgun (WGS) entry which is preliminary data.</text>
</comment>
<evidence type="ECO:0000313" key="1">
    <source>
        <dbReference type="EMBL" id="KAF5175048.1"/>
    </source>
</evidence>
<proteinExistence type="predicted"/>